<name>A0A7J6N0M4_PERCH</name>
<dbReference type="SMART" id="SM00952">
    <property type="entry name" value="RAP"/>
    <property type="match status" value="1"/>
</dbReference>
<evidence type="ECO:0000313" key="2">
    <source>
        <dbReference type="EMBL" id="KAF4677423.1"/>
    </source>
</evidence>
<dbReference type="OrthoDB" id="385235at2759"/>
<dbReference type="InterPro" id="IPR013584">
    <property type="entry name" value="RAP"/>
</dbReference>
<dbReference type="Pfam" id="PF08373">
    <property type="entry name" value="RAP"/>
    <property type="match status" value="1"/>
</dbReference>
<gene>
    <name evidence="2" type="ORF">FOL47_001635</name>
</gene>
<dbReference type="InterPro" id="IPR016024">
    <property type="entry name" value="ARM-type_fold"/>
</dbReference>
<comment type="caution">
    <text evidence="2">The sequence shown here is derived from an EMBL/GenBank/DDBJ whole genome shotgun (WGS) entry which is preliminary data.</text>
</comment>
<organism evidence="2 3">
    <name type="scientific">Perkinsus chesapeaki</name>
    <name type="common">Clam parasite</name>
    <name type="synonym">Perkinsus andrewsi</name>
    <dbReference type="NCBI Taxonomy" id="330153"/>
    <lineage>
        <taxon>Eukaryota</taxon>
        <taxon>Sar</taxon>
        <taxon>Alveolata</taxon>
        <taxon>Perkinsozoa</taxon>
        <taxon>Perkinsea</taxon>
        <taxon>Perkinsida</taxon>
        <taxon>Perkinsidae</taxon>
        <taxon>Perkinsus</taxon>
    </lineage>
</organism>
<accession>A0A7J6N0M4</accession>
<dbReference type="PROSITE" id="PS51286">
    <property type="entry name" value="RAP"/>
    <property type="match status" value="1"/>
</dbReference>
<evidence type="ECO:0000259" key="1">
    <source>
        <dbReference type="PROSITE" id="PS51286"/>
    </source>
</evidence>
<feature type="domain" description="RAP" evidence="1">
    <location>
        <begin position="736"/>
        <end position="800"/>
    </location>
</feature>
<dbReference type="AlphaFoldDB" id="A0A7J6N0M4"/>
<dbReference type="SUPFAM" id="SSF48371">
    <property type="entry name" value="ARM repeat"/>
    <property type="match status" value="1"/>
</dbReference>
<keyword evidence="3" id="KW-1185">Reference proteome</keyword>
<proteinExistence type="predicted"/>
<evidence type="ECO:0000313" key="3">
    <source>
        <dbReference type="Proteomes" id="UP000591131"/>
    </source>
</evidence>
<protein>
    <recommendedName>
        <fullName evidence="1">RAP domain-containing protein</fullName>
    </recommendedName>
</protein>
<dbReference type="Proteomes" id="UP000591131">
    <property type="component" value="Unassembled WGS sequence"/>
</dbReference>
<reference evidence="2 3" key="1">
    <citation type="submission" date="2020-04" db="EMBL/GenBank/DDBJ databases">
        <title>Perkinsus chesapeaki whole genome sequence.</title>
        <authorList>
            <person name="Bogema D.R."/>
        </authorList>
    </citation>
    <scope>NUCLEOTIDE SEQUENCE [LARGE SCALE GENOMIC DNA]</scope>
    <source>
        <strain evidence="2">ATCC PRA-425</strain>
    </source>
</reference>
<sequence>MYVTRQLRSALSTKDAGRQVKELRKLLDSRDRGTSTAACKRVADILTNASDSPIRLEFTLLAAALGKCSQMPSGPQQQHRMLTAISEAMIQRLEEDKSHGLSPKRLAETLRVIAVIGRSAPEAVVKLRGMLRPQLLPAIPDMAALQLRHVAWAINRLSLPWRDEVRLAVSTLLDRIGVSSVGSEELATFVWAASRMGCCTPQLAATVALDWTGRINSPGVTPEAHAMVLSSLGATAKTRDDVLLLFDTCSAQLDLSSLNTSSLASLLWAFGHVTNAPLNARVWKTCLATFTEATVRDCPLSSLGNACWAAGTIFQCTSSDLPLVFIRHICGLIASSDLGPFPSSAISSIVWAASLANDGGPWVEGVFRHLLGNGTFPLEKVHLSSQWKPLELATVLASIADASLDQALSGFIDLARASVVETVNSWPSTSQNALAVSQLSRALWSSGEVAILPMVEWALANGHVLTPQSESRILWAAAKMFEASALREQPACVVAFIERLYQRCCERQAQEYSQQDVGLMAWSLGTLRLAHYDLEDKCCLFGINMLFNNIIDSRHLSMLLWGITSNSHTSPKALQLIKHAVHRIEDGTFRPLPADVSLIIWSLAVADHYSDRALRQLLWALFTDGAVISPAAPHTERGASLIRLHRALLWARVCHGFVPNNEEEAKLMAIAKAQRVPGGGILNSSTLQLEIRTQLQNIISTETPTASLRDEYELPCPLEGIFVDLAVIAPDGRVELVVEVDGYSHFSQVIGSGTLPSLQYNGATELSRRILRKAGYRVLSINTVDWNNTQRHERGQFLTRLFREAMS</sequence>
<dbReference type="EMBL" id="JAAPAO010000014">
    <property type="protein sequence ID" value="KAF4677423.1"/>
    <property type="molecule type" value="Genomic_DNA"/>
</dbReference>